<organism evidence="3 4">
    <name type="scientific">Eubacterium maltosivorans</name>
    <dbReference type="NCBI Taxonomy" id="2041044"/>
    <lineage>
        <taxon>Bacteria</taxon>
        <taxon>Bacillati</taxon>
        <taxon>Bacillota</taxon>
        <taxon>Clostridia</taxon>
        <taxon>Eubacteriales</taxon>
        <taxon>Eubacteriaceae</taxon>
        <taxon>Eubacterium</taxon>
    </lineage>
</organism>
<feature type="domain" description="FAD/NAD(P)-binding" evidence="2">
    <location>
        <begin position="7"/>
        <end position="306"/>
    </location>
</feature>
<dbReference type="Proteomes" id="UP000218387">
    <property type="component" value="Chromosome"/>
</dbReference>
<dbReference type="InterPro" id="IPR023753">
    <property type="entry name" value="FAD/NAD-binding_dom"/>
</dbReference>
<reference evidence="3 4" key="1">
    <citation type="submission" date="2018-05" db="EMBL/GenBank/DDBJ databases">
        <title>Genome comparison of Eubacterium sp.</title>
        <authorList>
            <person name="Feng Y."/>
            <person name="Sanchez-Andrea I."/>
            <person name="Stams A.J.M."/>
            <person name="De Vos W.M."/>
        </authorList>
    </citation>
    <scope>NUCLEOTIDE SEQUENCE [LARGE SCALE GENOMIC DNA]</scope>
    <source>
        <strain evidence="3 4">YI</strain>
    </source>
</reference>
<dbReference type="SUPFAM" id="SSF51905">
    <property type="entry name" value="FAD/NAD(P)-binding domain"/>
    <property type="match status" value="1"/>
</dbReference>
<dbReference type="KEGG" id="emt:CPZ25_017235"/>
<proteinExistence type="predicted"/>
<dbReference type="Gene3D" id="3.50.50.60">
    <property type="entry name" value="FAD/NAD(P)-binding domain"/>
    <property type="match status" value="2"/>
</dbReference>
<evidence type="ECO:0000313" key="3">
    <source>
        <dbReference type="EMBL" id="QCT72998.1"/>
    </source>
</evidence>
<dbReference type="PANTHER" id="PTHR42949">
    <property type="entry name" value="ANAEROBIC GLYCEROL-3-PHOSPHATE DEHYDROGENASE SUBUNIT B"/>
    <property type="match status" value="1"/>
</dbReference>
<evidence type="ECO:0000259" key="2">
    <source>
        <dbReference type="Pfam" id="PF07992"/>
    </source>
</evidence>
<dbReference type="GO" id="GO:0016491">
    <property type="term" value="F:oxidoreductase activity"/>
    <property type="evidence" value="ECO:0007669"/>
    <property type="project" value="UniProtKB-KW"/>
</dbReference>
<dbReference type="InterPro" id="IPR051691">
    <property type="entry name" value="Metab_Enz_Cyan_OpOx_G3PDH"/>
</dbReference>
<accession>A0A4P9CBG9</accession>
<protein>
    <submittedName>
        <fullName evidence="3">FAD-dependent oxidoreductase</fullName>
    </submittedName>
</protein>
<evidence type="ECO:0000256" key="1">
    <source>
        <dbReference type="ARBA" id="ARBA00023002"/>
    </source>
</evidence>
<sequence length="415" mass="45220">MKEIKTDIAVIGGGPAGMAAALEARRQGAGKVMIIERDIEQGGILQQCIHDGFGLHRFKKRLSGTDYAQRFIDEVEASDIEVFLDTMVLEITKDKVVYACNNRDGMMKIRCGAVILAMGCRERTASQVLLYGYRPAGVMTAGSVQRYINMEGYLPGKEAVILGSGDIGLIMARRMTLEHIKVKGVYEVMQEPGGLTRNIVQCLDDYDIPLHLATTVTWIHGKDRLEGVTVAKVDENRKVIPGTEETISCDLLVLAVGLIPENELSVKAGIEMDPRTRGPVLDNHFMTSVPGIFAAGNVAVVFDLVDYVSESGEIAARGAAAYLNGTLDTEAEVVETVPGENVNFIVPQRMRVGSRDETTLFMRVKKPEKSVRLTCENGGETLVSKKLKTVAPPEMVACTVTPKHDEPLVVDVKEA</sequence>
<dbReference type="PRINTS" id="PR00368">
    <property type="entry name" value="FADPNR"/>
</dbReference>
<dbReference type="PANTHER" id="PTHR42949:SF3">
    <property type="entry name" value="ANAEROBIC GLYCEROL-3-PHOSPHATE DEHYDROGENASE SUBUNIT B"/>
    <property type="match status" value="1"/>
</dbReference>
<evidence type="ECO:0000313" key="4">
    <source>
        <dbReference type="Proteomes" id="UP000218387"/>
    </source>
</evidence>
<dbReference type="RefSeq" id="WP_096920086.1">
    <property type="nucleotide sequence ID" value="NZ_CP029487.1"/>
</dbReference>
<keyword evidence="1" id="KW-0560">Oxidoreductase</keyword>
<dbReference type="InterPro" id="IPR036188">
    <property type="entry name" value="FAD/NAD-bd_sf"/>
</dbReference>
<dbReference type="EMBL" id="CP029487">
    <property type="protein sequence ID" value="QCT72998.1"/>
    <property type="molecule type" value="Genomic_DNA"/>
</dbReference>
<keyword evidence="4" id="KW-1185">Reference proteome</keyword>
<dbReference type="AlphaFoldDB" id="A0A4P9CBG9"/>
<name>A0A4P9CBG9_EUBML</name>
<dbReference type="Pfam" id="PF07992">
    <property type="entry name" value="Pyr_redox_2"/>
    <property type="match status" value="1"/>
</dbReference>
<dbReference type="PRINTS" id="PR00469">
    <property type="entry name" value="PNDRDTASEII"/>
</dbReference>
<gene>
    <name evidence="3" type="ORF">CPZ25_017235</name>
</gene>